<dbReference type="EMBL" id="CAADRA010005884">
    <property type="protein sequence ID" value="VFT93075.1"/>
    <property type="molecule type" value="Genomic_DNA"/>
</dbReference>
<gene>
    <name evidence="3" type="primary">Aste57867_16299</name>
    <name evidence="2" type="ORF">As57867_016242</name>
    <name evidence="3" type="ORF">ASTE57867_16299</name>
</gene>
<proteinExistence type="predicted"/>
<reference evidence="3 4" key="1">
    <citation type="submission" date="2019-03" db="EMBL/GenBank/DDBJ databases">
        <authorList>
            <person name="Gaulin E."/>
            <person name="Dumas B."/>
        </authorList>
    </citation>
    <scope>NUCLEOTIDE SEQUENCE [LARGE SCALE GENOMIC DNA]</scope>
    <source>
        <strain evidence="3">CBS 568.67</strain>
    </source>
</reference>
<keyword evidence="4" id="KW-1185">Reference proteome</keyword>
<feature type="compositionally biased region" description="Acidic residues" evidence="1">
    <location>
        <begin position="15"/>
        <end position="25"/>
    </location>
</feature>
<dbReference type="OrthoDB" id="77168at2759"/>
<organism evidence="3 4">
    <name type="scientific">Aphanomyces stellatus</name>
    <dbReference type="NCBI Taxonomy" id="120398"/>
    <lineage>
        <taxon>Eukaryota</taxon>
        <taxon>Sar</taxon>
        <taxon>Stramenopiles</taxon>
        <taxon>Oomycota</taxon>
        <taxon>Saprolegniomycetes</taxon>
        <taxon>Saprolegniales</taxon>
        <taxon>Verrucalvaceae</taxon>
        <taxon>Aphanomyces</taxon>
    </lineage>
</organism>
<dbReference type="AlphaFoldDB" id="A0A485L5A4"/>
<evidence type="ECO:0000313" key="4">
    <source>
        <dbReference type="Proteomes" id="UP000332933"/>
    </source>
</evidence>
<protein>
    <submittedName>
        <fullName evidence="3">Aste57867_16299 protein</fullName>
    </submittedName>
</protein>
<dbReference type="EMBL" id="VJMH01005863">
    <property type="protein sequence ID" value="KAF0692634.1"/>
    <property type="molecule type" value="Genomic_DNA"/>
</dbReference>
<evidence type="ECO:0000256" key="1">
    <source>
        <dbReference type="SAM" id="MobiDB-lite"/>
    </source>
</evidence>
<evidence type="ECO:0000313" key="3">
    <source>
        <dbReference type="EMBL" id="VFT93075.1"/>
    </source>
</evidence>
<reference evidence="2" key="2">
    <citation type="submission" date="2019-06" db="EMBL/GenBank/DDBJ databases">
        <title>Genomics analysis of Aphanomyces spp. identifies a new class of oomycete effector associated with host adaptation.</title>
        <authorList>
            <person name="Gaulin E."/>
        </authorList>
    </citation>
    <scope>NUCLEOTIDE SEQUENCE</scope>
    <source>
        <strain evidence="2">CBS 578.67</strain>
    </source>
</reference>
<dbReference type="Proteomes" id="UP000332933">
    <property type="component" value="Unassembled WGS sequence"/>
</dbReference>
<accession>A0A485L5A4</accession>
<sequence length="389" mass="44007">MTAAPIVGPAAAESDPMDSLDESEEGERHINSDKKTVRRERKRKMMVSYRKEKKMEQTLIKETLKQLEGELQALVSASKNRRLGCASVSKVEDMLSWRDIAQALDDEVSSAHSKQRSLKLELESQTQLVRFMKEWVISNLSIAISPNPICPTWRNCTLMADPQTRQLGKEWITKQMYHNAARVFATHGFPTGPTFASDFYIADVEYTDEGNEYIMGWQFVSMTPVGHLTARFRTLMCDALMTNSFYPIGASTIHEASDNTLLHQMVSKTGDYVNMLVGQFDDATDEKSVLVVRQILHDDTRPDVRQQRNRSAWMEIAAAAPGEPTKVRIVLHASHRRTTAGPIPMQDEARMWGCDLTGVPPAHWEARLRRDLLRLMPTAFAKIRSTLAV</sequence>
<evidence type="ECO:0000313" key="2">
    <source>
        <dbReference type="EMBL" id="KAF0692634.1"/>
    </source>
</evidence>
<feature type="compositionally biased region" description="Basic and acidic residues" evidence="1">
    <location>
        <begin position="26"/>
        <end position="35"/>
    </location>
</feature>
<name>A0A485L5A4_9STRA</name>
<feature type="region of interest" description="Disordered" evidence="1">
    <location>
        <begin position="1"/>
        <end position="42"/>
    </location>
</feature>